<feature type="compositionally biased region" description="Polar residues" evidence="1">
    <location>
        <begin position="45"/>
        <end position="62"/>
    </location>
</feature>
<dbReference type="OrthoDB" id="3799755at2759"/>
<evidence type="ECO:0000313" key="3">
    <source>
        <dbReference type="Proteomes" id="UP000799753"/>
    </source>
</evidence>
<protein>
    <submittedName>
        <fullName evidence="2">Uncharacterized protein</fullName>
    </submittedName>
</protein>
<organism evidence="2 3">
    <name type="scientific">Massarina eburnea CBS 473.64</name>
    <dbReference type="NCBI Taxonomy" id="1395130"/>
    <lineage>
        <taxon>Eukaryota</taxon>
        <taxon>Fungi</taxon>
        <taxon>Dikarya</taxon>
        <taxon>Ascomycota</taxon>
        <taxon>Pezizomycotina</taxon>
        <taxon>Dothideomycetes</taxon>
        <taxon>Pleosporomycetidae</taxon>
        <taxon>Pleosporales</taxon>
        <taxon>Massarineae</taxon>
        <taxon>Massarinaceae</taxon>
        <taxon>Massarina</taxon>
    </lineage>
</organism>
<feature type="compositionally biased region" description="Basic and acidic residues" evidence="1">
    <location>
        <begin position="82"/>
        <end position="92"/>
    </location>
</feature>
<evidence type="ECO:0000256" key="1">
    <source>
        <dbReference type="SAM" id="MobiDB-lite"/>
    </source>
</evidence>
<accession>A0A6A6S002</accession>
<dbReference type="Proteomes" id="UP000799753">
    <property type="component" value="Unassembled WGS sequence"/>
</dbReference>
<gene>
    <name evidence="2" type="ORF">P280DRAFT_39396</name>
</gene>
<evidence type="ECO:0000313" key="2">
    <source>
        <dbReference type="EMBL" id="KAF2639524.1"/>
    </source>
</evidence>
<reference evidence="2" key="1">
    <citation type="journal article" date="2020" name="Stud. Mycol.">
        <title>101 Dothideomycetes genomes: a test case for predicting lifestyles and emergence of pathogens.</title>
        <authorList>
            <person name="Haridas S."/>
            <person name="Albert R."/>
            <person name="Binder M."/>
            <person name="Bloem J."/>
            <person name="Labutti K."/>
            <person name="Salamov A."/>
            <person name="Andreopoulos B."/>
            <person name="Baker S."/>
            <person name="Barry K."/>
            <person name="Bills G."/>
            <person name="Bluhm B."/>
            <person name="Cannon C."/>
            <person name="Castanera R."/>
            <person name="Culley D."/>
            <person name="Daum C."/>
            <person name="Ezra D."/>
            <person name="Gonzalez J."/>
            <person name="Henrissat B."/>
            <person name="Kuo A."/>
            <person name="Liang C."/>
            <person name="Lipzen A."/>
            <person name="Lutzoni F."/>
            <person name="Magnuson J."/>
            <person name="Mondo S."/>
            <person name="Nolan M."/>
            <person name="Ohm R."/>
            <person name="Pangilinan J."/>
            <person name="Park H.-J."/>
            <person name="Ramirez L."/>
            <person name="Alfaro M."/>
            <person name="Sun H."/>
            <person name="Tritt A."/>
            <person name="Yoshinaga Y."/>
            <person name="Zwiers L.-H."/>
            <person name="Turgeon B."/>
            <person name="Goodwin S."/>
            <person name="Spatafora J."/>
            <person name="Crous P."/>
            <person name="Grigoriev I."/>
        </authorList>
    </citation>
    <scope>NUCLEOTIDE SEQUENCE</scope>
    <source>
        <strain evidence="2">CBS 473.64</strain>
    </source>
</reference>
<dbReference type="AlphaFoldDB" id="A0A6A6S002"/>
<feature type="region of interest" description="Disordered" evidence="1">
    <location>
        <begin position="20"/>
        <end position="62"/>
    </location>
</feature>
<feature type="region of interest" description="Disordered" evidence="1">
    <location>
        <begin position="137"/>
        <end position="173"/>
    </location>
</feature>
<feature type="compositionally biased region" description="Basic and acidic residues" evidence="1">
    <location>
        <begin position="139"/>
        <end position="173"/>
    </location>
</feature>
<feature type="compositionally biased region" description="Polar residues" evidence="1">
    <location>
        <begin position="20"/>
        <end position="29"/>
    </location>
</feature>
<sequence length="173" mass="20703">MRGKFPYWDISKIVPNIQSCFTKSPQSPMDHQKDSQQLHRDTTPQHHNPSQHPIEHAQSSSPMSQWKFKDWRLVVNVNQEADTEHQNREWQKMRNNPSQSHVHNVLCPFWQKGDSSKPRPECPDKTFSLFNVNPFTKEGQAHKELLEERDRIHEERRRQENNKVVQYKKDDEQ</sequence>
<feature type="region of interest" description="Disordered" evidence="1">
    <location>
        <begin position="81"/>
        <end position="100"/>
    </location>
</feature>
<feature type="compositionally biased region" description="Basic and acidic residues" evidence="1">
    <location>
        <begin position="30"/>
        <end position="44"/>
    </location>
</feature>
<keyword evidence="3" id="KW-1185">Reference proteome</keyword>
<name>A0A6A6S002_9PLEO</name>
<dbReference type="EMBL" id="MU006786">
    <property type="protein sequence ID" value="KAF2639524.1"/>
    <property type="molecule type" value="Genomic_DNA"/>
</dbReference>
<proteinExistence type="predicted"/>